<evidence type="ECO:0000256" key="1">
    <source>
        <dbReference type="SAM" id="MobiDB-lite"/>
    </source>
</evidence>
<organism evidence="2 3">
    <name type="scientific">Bradyrhizobium sediminis</name>
    <dbReference type="NCBI Taxonomy" id="2840469"/>
    <lineage>
        <taxon>Bacteria</taxon>
        <taxon>Pseudomonadati</taxon>
        <taxon>Pseudomonadota</taxon>
        <taxon>Alphaproteobacteria</taxon>
        <taxon>Hyphomicrobiales</taxon>
        <taxon>Nitrobacteraceae</taxon>
        <taxon>Bradyrhizobium</taxon>
    </lineage>
</organism>
<dbReference type="EMBL" id="CP076134">
    <property type="protein sequence ID" value="QWG13062.1"/>
    <property type="molecule type" value="Genomic_DNA"/>
</dbReference>
<evidence type="ECO:0000313" key="3">
    <source>
        <dbReference type="Proteomes" id="UP000680839"/>
    </source>
</evidence>
<evidence type="ECO:0000313" key="2">
    <source>
        <dbReference type="EMBL" id="QWG13062.1"/>
    </source>
</evidence>
<sequence>MSSNSRPEQTANDGGVADAGPACVALVPMVQRTEWTRTATQPPSRPTSTFVTQLLATAEYAPQTRGLRRATAADARTAYSTSQRQVQIQARVAGIRTRQTI</sequence>
<protein>
    <submittedName>
        <fullName evidence="2">Uncharacterized protein</fullName>
    </submittedName>
</protein>
<reference evidence="2" key="1">
    <citation type="submission" date="2021-06" db="EMBL/GenBank/DDBJ databases">
        <title>Bradyrhizobium sp. S2-20-1 Genome sequencing.</title>
        <authorList>
            <person name="Jin L."/>
        </authorList>
    </citation>
    <scope>NUCLEOTIDE SEQUENCE</scope>
    <source>
        <strain evidence="2">S2-20-1</strain>
    </source>
</reference>
<name>A0A975RLY7_9BRAD</name>
<accession>A0A975RLY7</accession>
<dbReference type="RefSeq" id="WP_215621818.1">
    <property type="nucleotide sequence ID" value="NZ_CP076134.1"/>
</dbReference>
<feature type="compositionally biased region" description="Polar residues" evidence="1">
    <location>
        <begin position="1"/>
        <end position="12"/>
    </location>
</feature>
<dbReference type="AlphaFoldDB" id="A0A975RLY7"/>
<gene>
    <name evidence="2" type="ORF">KMZ29_25890</name>
</gene>
<proteinExistence type="predicted"/>
<dbReference type="Proteomes" id="UP000680839">
    <property type="component" value="Chromosome"/>
</dbReference>
<feature type="region of interest" description="Disordered" evidence="1">
    <location>
        <begin position="1"/>
        <end position="20"/>
    </location>
</feature>